<dbReference type="Proteomes" id="UP000092460">
    <property type="component" value="Unassembled WGS sequence"/>
</dbReference>
<dbReference type="VEuPathDB" id="VectorBase:GPPI003730"/>
<dbReference type="AlphaFoldDB" id="A0A1B0APC2"/>
<dbReference type="EMBL" id="JXJN01001303">
    <property type="status" value="NOT_ANNOTATED_CDS"/>
    <property type="molecule type" value="Genomic_DNA"/>
</dbReference>
<sequence length="80" mass="9274">MTQLSNKSAGLVTKETIENRLRYYFITDYPSKIPENHYIKPGDVVAVKEIESKTLKVKNADDMNNVHKKLNILYMTKSKK</sequence>
<dbReference type="EnsemblMetazoa" id="GPPI003730-RA">
    <property type="protein sequence ID" value="GPPI003730-PA"/>
    <property type="gene ID" value="GPPI003730"/>
</dbReference>
<evidence type="ECO:0000313" key="1">
    <source>
        <dbReference type="EnsemblMetazoa" id="GPPI003730-PA"/>
    </source>
</evidence>
<name>A0A1B0APC2_9MUSC</name>
<proteinExistence type="predicted"/>
<keyword evidence="2" id="KW-1185">Reference proteome</keyword>
<protein>
    <submittedName>
        <fullName evidence="1">Uncharacterized protein</fullName>
    </submittedName>
</protein>
<reference evidence="1" key="2">
    <citation type="submission" date="2020-05" db="UniProtKB">
        <authorList>
            <consortium name="EnsemblMetazoa"/>
        </authorList>
    </citation>
    <scope>IDENTIFICATION</scope>
    <source>
        <strain evidence="1">IAEA</strain>
    </source>
</reference>
<reference evidence="2" key="1">
    <citation type="submission" date="2015-01" db="EMBL/GenBank/DDBJ databases">
        <authorList>
            <person name="Aksoy S."/>
            <person name="Warren W."/>
            <person name="Wilson R.K."/>
        </authorList>
    </citation>
    <scope>NUCLEOTIDE SEQUENCE [LARGE SCALE GENOMIC DNA]</scope>
    <source>
        <strain evidence="2">IAEA</strain>
    </source>
</reference>
<evidence type="ECO:0000313" key="2">
    <source>
        <dbReference type="Proteomes" id="UP000092460"/>
    </source>
</evidence>
<accession>A0A1B0APC2</accession>
<organism evidence="1 2">
    <name type="scientific">Glossina palpalis gambiensis</name>
    <dbReference type="NCBI Taxonomy" id="67801"/>
    <lineage>
        <taxon>Eukaryota</taxon>
        <taxon>Metazoa</taxon>
        <taxon>Ecdysozoa</taxon>
        <taxon>Arthropoda</taxon>
        <taxon>Hexapoda</taxon>
        <taxon>Insecta</taxon>
        <taxon>Pterygota</taxon>
        <taxon>Neoptera</taxon>
        <taxon>Endopterygota</taxon>
        <taxon>Diptera</taxon>
        <taxon>Brachycera</taxon>
        <taxon>Muscomorpha</taxon>
        <taxon>Hippoboscoidea</taxon>
        <taxon>Glossinidae</taxon>
        <taxon>Glossina</taxon>
    </lineage>
</organism>